<dbReference type="AlphaFoldDB" id="A0A2Z4GEP9"/>
<organism evidence="2 3">
    <name type="scientific">Arcticibacterium luteifluviistationis</name>
    <dbReference type="NCBI Taxonomy" id="1784714"/>
    <lineage>
        <taxon>Bacteria</taxon>
        <taxon>Pseudomonadati</taxon>
        <taxon>Bacteroidota</taxon>
        <taxon>Cytophagia</taxon>
        <taxon>Cytophagales</taxon>
        <taxon>Leadbetterellaceae</taxon>
        <taxon>Arcticibacterium</taxon>
    </lineage>
</organism>
<feature type="signal peptide" evidence="1">
    <location>
        <begin position="1"/>
        <end position="18"/>
    </location>
</feature>
<keyword evidence="3" id="KW-1185">Reference proteome</keyword>
<evidence type="ECO:0000313" key="3">
    <source>
        <dbReference type="Proteomes" id="UP000249873"/>
    </source>
</evidence>
<feature type="chain" id="PRO_5016332197" description="DUF4468 domain-containing protein" evidence="1">
    <location>
        <begin position="19"/>
        <end position="281"/>
    </location>
</feature>
<proteinExistence type="predicted"/>
<evidence type="ECO:0008006" key="4">
    <source>
        <dbReference type="Google" id="ProtNLM"/>
    </source>
</evidence>
<evidence type="ECO:0000313" key="2">
    <source>
        <dbReference type="EMBL" id="AWV99611.1"/>
    </source>
</evidence>
<name>A0A2Z4GEP9_9BACT</name>
<gene>
    <name evidence="2" type="ORF">DJ013_16105</name>
</gene>
<evidence type="ECO:0000256" key="1">
    <source>
        <dbReference type="SAM" id="SignalP"/>
    </source>
</evidence>
<accession>A0A2Z4GEP9</accession>
<reference evidence="2 3" key="1">
    <citation type="submission" date="2018-05" db="EMBL/GenBank/DDBJ databases">
        <title>Complete genome sequence of Arcticibacterium luteifluviistationis SM1504T, a cytophagaceae bacterium isolated from Arctic surface seawater.</title>
        <authorList>
            <person name="Li Y."/>
            <person name="Qin Q.-L."/>
        </authorList>
    </citation>
    <scope>NUCLEOTIDE SEQUENCE [LARGE SCALE GENOMIC DNA]</scope>
    <source>
        <strain evidence="2 3">SM1504</strain>
    </source>
</reference>
<dbReference type="Proteomes" id="UP000249873">
    <property type="component" value="Chromosome"/>
</dbReference>
<dbReference type="KEGG" id="als:DJ013_16105"/>
<sequence>MTRLLTLSLFLLLSTANAQKTIDYVKMATNTEFYDGYVNTFLNTEIAKEYKLDSKSTVEIKPTMDYSKVYSIEGINLLYKGVVKVSFELGLRSSKKDTIVTYEIPVSASNKYQIVKDLILEMAEMGVVGMVLEELTVFSEKYSGLNCDVILTRYQDEVTIEGIMRLNEAISQTSDKSCKIKLEAAKEKILVEYGNKYCDENFNKLKVLSVSGVEFQMIKAVNILSKIPPNCKCSEEAITISKGIGEYFLKRSNKELNIKAKRINHFLLEGDYDSWSQLNNH</sequence>
<dbReference type="EMBL" id="CP029480">
    <property type="protein sequence ID" value="AWV99611.1"/>
    <property type="molecule type" value="Genomic_DNA"/>
</dbReference>
<protein>
    <recommendedName>
        <fullName evidence="4">DUF4468 domain-containing protein</fullName>
    </recommendedName>
</protein>
<keyword evidence="1" id="KW-0732">Signal</keyword>
<dbReference type="RefSeq" id="WP_111372979.1">
    <property type="nucleotide sequence ID" value="NZ_CP029480.1"/>
</dbReference>